<sequence>MSSRVAAKRNELESVQLANLSADTCSATVELVHSLHAELSRLEKAERADGTRLNTQDQIVVEVISYFTALTGTGDPFVESVPTQLLQELLDFFVPLTEADLLLESSLLKHHHCFPLHHVWRLNRNCVLKWRNHYCQPDETLLTRYRGYNATERPFFDLRALPEMIIYIRNSKVKRVSDLLNFCSVHSYLGFHFGSCLLLSVYEQCFGSRLYR</sequence>
<evidence type="ECO:0008006" key="4">
    <source>
        <dbReference type="Google" id="ProtNLM"/>
    </source>
</evidence>
<feature type="transmembrane region" description="Helical" evidence="1">
    <location>
        <begin position="179"/>
        <end position="202"/>
    </location>
</feature>
<organism evidence="2 3">
    <name type="scientific">Hibiscus sabdariffa</name>
    <name type="common">roselle</name>
    <dbReference type="NCBI Taxonomy" id="183260"/>
    <lineage>
        <taxon>Eukaryota</taxon>
        <taxon>Viridiplantae</taxon>
        <taxon>Streptophyta</taxon>
        <taxon>Embryophyta</taxon>
        <taxon>Tracheophyta</taxon>
        <taxon>Spermatophyta</taxon>
        <taxon>Magnoliopsida</taxon>
        <taxon>eudicotyledons</taxon>
        <taxon>Gunneridae</taxon>
        <taxon>Pentapetalae</taxon>
        <taxon>rosids</taxon>
        <taxon>malvids</taxon>
        <taxon>Malvales</taxon>
        <taxon>Malvaceae</taxon>
        <taxon>Malvoideae</taxon>
        <taxon>Hibiscus</taxon>
    </lineage>
</organism>
<proteinExistence type="predicted"/>
<keyword evidence="1" id="KW-0472">Membrane</keyword>
<evidence type="ECO:0000256" key="1">
    <source>
        <dbReference type="SAM" id="Phobius"/>
    </source>
</evidence>
<name>A0ABR2QTX9_9ROSI</name>
<dbReference type="EMBL" id="JBBPBN010000031">
    <property type="protein sequence ID" value="KAK9004058.1"/>
    <property type="molecule type" value="Genomic_DNA"/>
</dbReference>
<dbReference type="Proteomes" id="UP001396334">
    <property type="component" value="Unassembled WGS sequence"/>
</dbReference>
<keyword evidence="3" id="KW-1185">Reference proteome</keyword>
<keyword evidence="1" id="KW-0812">Transmembrane</keyword>
<gene>
    <name evidence="2" type="ORF">V6N11_001872</name>
</gene>
<reference evidence="2 3" key="1">
    <citation type="journal article" date="2024" name="G3 (Bethesda)">
        <title>Genome assembly of Hibiscus sabdariffa L. provides insights into metabolisms of medicinal natural products.</title>
        <authorList>
            <person name="Kim T."/>
        </authorList>
    </citation>
    <scope>NUCLEOTIDE SEQUENCE [LARGE SCALE GENOMIC DNA]</scope>
    <source>
        <strain evidence="2">TK-2024</strain>
        <tissue evidence="2">Old leaves</tissue>
    </source>
</reference>
<comment type="caution">
    <text evidence="2">The sequence shown here is derived from an EMBL/GenBank/DDBJ whole genome shotgun (WGS) entry which is preliminary data.</text>
</comment>
<evidence type="ECO:0000313" key="2">
    <source>
        <dbReference type="EMBL" id="KAK9004058.1"/>
    </source>
</evidence>
<accession>A0ABR2QTX9</accession>
<keyword evidence="1" id="KW-1133">Transmembrane helix</keyword>
<protein>
    <recommendedName>
        <fullName evidence="4">F-box domain-containing protein</fullName>
    </recommendedName>
</protein>
<evidence type="ECO:0000313" key="3">
    <source>
        <dbReference type="Proteomes" id="UP001396334"/>
    </source>
</evidence>